<dbReference type="SUPFAM" id="SSF141571">
    <property type="entry name" value="Pentapeptide repeat-like"/>
    <property type="match status" value="1"/>
</dbReference>
<dbReference type="VEuPathDB" id="AmoebaDB:EIN_108010"/>
<accession>L7FP12</accession>
<name>L7FP12_ENTIV</name>
<protein>
    <submittedName>
        <fullName evidence="2">Uncharacterized protein</fullName>
    </submittedName>
</protein>
<keyword evidence="1" id="KW-1133">Transmembrane helix</keyword>
<reference evidence="2 3" key="1">
    <citation type="submission" date="2012-10" db="EMBL/GenBank/DDBJ databases">
        <authorList>
            <person name="Zafar N."/>
            <person name="Inman J."/>
            <person name="Hall N."/>
            <person name="Lorenzi H."/>
            <person name="Caler E."/>
        </authorList>
    </citation>
    <scope>NUCLEOTIDE SEQUENCE [LARGE SCALE GENOMIC DNA]</scope>
    <source>
        <strain evidence="2 3">IP1</strain>
    </source>
</reference>
<dbReference type="EMBL" id="KB206342">
    <property type="protein sequence ID" value="ELP92561.1"/>
    <property type="molecule type" value="Genomic_DNA"/>
</dbReference>
<dbReference type="GeneID" id="14891545"/>
<evidence type="ECO:0000313" key="3">
    <source>
        <dbReference type="Proteomes" id="UP000014680"/>
    </source>
</evidence>
<feature type="transmembrane region" description="Helical" evidence="1">
    <location>
        <begin position="109"/>
        <end position="129"/>
    </location>
</feature>
<keyword evidence="1" id="KW-0472">Membrane</keyword>
<gene>
    <name evidence="2" type="ORF">EIN_108010</name>
</gene>
<keyword evidence="1" id="KW-0812">Transmembrane</keyword>
<organism evidence="2 3">
    <name type="scientific">Entamoeba invadens IP1</name>
    <dbReference type="NCBI Taxonomy" id="370355"/>
    <lineage>
        <taxon>Eukaryota</taxon>
        <taxon>Amoebozoa</taxon>
        <taxon>Evosea</taxon>
        <taxon>Archamoebae</taxon>
        <taxon>Mastigamoebida</taxon>
        <taxon>Entamoebidae</taxon>
        <taxon>Entamoeba</taxon>
    </lineage>
</organism>
<sequence length="136" mass="16297">MENAVLDHFKLVDTYFDIHNMDNLIFSNFDMQNTELNIRKVENVTFENSKFVDARIYTEVKDNEHIDLFNVYFTHTYINDKYYYTAHGYFYIDADNKVIYGKYNTNEAMSAYFVTRVVICCIYAASVYYKHVMINM</sequence>
<evidence type="ECO:0000256" key="1">
    <source>
        <dbReference type="SAM" id="Phobius"/>
    </source>
</evidence>
<dbReference type="KEGG" id="eiv:EIN_108010"/>
<dbReference type="AlphaFoldDB" id="L7FP12"/>
<proteinExistence type="predicted"/>
<evidence type="ECO:0000313" key="2">
    <source>
        <dbReference type="EMBL" id="ELP92561.1"/>
    </source>
</evidence>
<keyword evidence="3" id="KW-1185">Reference proteome</keyword>
<dbReference type="Proteomes" id="UP000014680">
    <property type="component" value="Unassembled WGS sequence"/>
</dbReference>
<dbReference type="RefSeq" id="XP_004259332.1">
    <property type="nucleotide sequence ID" value="XM_004259284.1"/>
</dbReference>